<evidence type="ECO:0008006" key="11">
    <source>
        <dbReference type="Google" id="ProtNLM"/>
    </source>
</evidence>
<feature type="transmembrane region" description="Helical" evidence="8">
    <location>
        <begin position="431"/>
        <end position="449"/>
    </location>
</feature>
<evidence type="ECO:0000256" key="1">
    <source>
        <dbReference type="ARBA" id="ARBA00004651"/>
    </source>
</evidence>
<dbReference type="GO" id="GO:0005886">
    <property type="term" value="C:plasma membrane"/>
    <property type="evidence" value="ECO:0007669"/>
    <property type="project" value="UniProtKB-SubCell"/>
</dbReference>
<evidence type="ECO:0000256" key="4">
    <source>
        <dbReference type="ARBA" id="ARBA00022729"/>
    </source>
</evidence>
<accession>A0A0H3LZI4</accession>
<sequence>MIMLKASKKLICILMLFLININFMYAKPAFAVEAESEKVAVYRTTLASNPLCAAINEHTKYIGIAGFTAGIALIIASIPVFATGHWIIGLIMVGSAFASIAVAITRATSFFACNWAFVRHPVMRFDDFDVKNAKKITTGNTGDIKAGDYKECEKPEGESYPKCANDDIGLEEEYFRCIATKKRDGTDAFNLKAAKDKEPTCHSRKFKKATKYSWPKNRVSSSSYIEVCYRNPIGISNPFTMVKNIGQAISGDIDALLRSGSYPREADYGDSQIKRAKYALQGSVECKVLRAGQEETIHTITFRAIEKADKICVHAVKGGGAPLWPHAEIGCHMRPGGPPAPMCDKSEAIKSETGKIIDYDNSKCYSCYIDDACTGKVGAYVKSIFPVTSTIVACIKGSLNNILNGTCSAGRDNKSQKVGFLKVAQEKLKKAVMAVLILALILFAIKAALGGIQSPAELYMLVIKFSLVVYFTQGNAMSHYYDQLVKLSIGLSDIVLSAGGTQSICNYKESDYDEKYKYIAPWDRLDCRILFYLGQQLIGGPATVLLGLFITAGMFFATMLFNVKMMLCLVAIFAVLMLLFIVIWLVYIFLLSLIALTILILISPLMIPMVLFQATKGFFDGWIRQLMVYSLYPVILFGFLALLFTVFDNLYFEDLEFERHEVTIIDAKRITFKLKNPNQCDGSKYDYNLACMFGNMKFLSQPAFLGFNAYAPDFKHEAEMLWTKLLMMVLIGFLFYHFLSSISYIAAELAGDPRAGHVGASLSPKAMMGSAVNLAAKAQGAGFNKARDAISNKLGNNKSGGDGGKDEISSGSSRSSGASDSSS</sequence>
<feature type="region of interest" description="Disordered" evidence="7">
    <location>
        <begin position="793"/>
        <end position="823"/>
    </location>
</feature>
<keyword evidence="10" id="KW-1185">Reference proteome</keyword>
<evidence type="ECO:0000313" key="9">
    <source>
        <dbReference type="EMBL" id="CAI27044.1"/>
    </source>
</evidence>
<dbReference type="Pfam" id="PF04610">
    <property type="entry name" value="TrbL"/>
    <property type="match status" value="1"/>
</dbReference>
<dbReference type="GO" id="GO:0030255">
    <property type="term" value="P:protein secretion by the type IV secretion system"/>
    <property type="evidence" value="ECO:0007669"/>
    <property type="project" value="InterPro"/>
</dbReference>
<evidence type="ECO:0000256" key="5">
    <source>
        <dbReference type="ARBA" id="ARBA00022989"/>
    </source>
</evidence>
<dbReference type="AlphaFoldDB" id="A0A0H3LZI4"/>
<evidence type="ECO:0000256" key="6">
    <source>
        <dbReference type="ARBA" id="ARBA00023136"/>
    </source>
</evidence>
<name>A0A0H3LZI4_EHRRW</name>
<comment type="subcellular location">
    <subcellularLocation>
        <location evidence="1">Cell membrane</location>
        <topology evidence="1">Multi-pass membrane protein</topology>
    </subcellularLocation>
</comment>
<protein>
    <recommendedName>
        <fullName evidence="11">Type IV secretion system protein VirB6</fullName>
    </recommendedName>
</protein>
<dbReference type="EMBL" id="CR925678">
    <property type="protein sequence ID" value="CAI27044.1"/>
    <property type="molecule type" value="Genomic_DNA"/>
</dbReference>
<feature type="transmembrane region" description="Helical" evidence="8">
    <location>
        <begin position="593"/>
        <end position="614"/>
    </location>
</feature>
<feature type="compositionally biased region" description="Low complexity" evidence="7">
    <location>
        <begin position="809"/>
        <end position="823"/>
    </location>
</feature>
<dbReference type="KEGG" id="erw:ERWE_CDS_05500"/>
<comment type="similarity">
    <text evidence="2">Belongs to the TrbL/VirB6 family.</text>
</comment>
<dbReference type="HOGENOM" id="CLU_344442_0_0_5"/>
<evidence type="ECO:0000256" key="7">
    <source>
        <dbReference type="SAM" id="MobiDB-lite"/>
    </source>
</evidence>
<evidence type="ECO:0000313" key="10">
    <source>
        <dbReference type="Proteomes" id="UP000001021"/>
    </source>
</evidence>
<organism evidence="9 10">
    <name type="scientific">Ehrlichia ruminantium (strain Welgevonden)</name>
    <dbReference type="NCBI Taxonomy" id="254945"/>
    <lineage>
        <taxon>Bacteria</taxon>
        <taxon>Pseudomonadati</taxon>
        <taxon>Pseudomonadota</taxon>
        <taxon>Alphaproteobacteria</taxon>
        <taxon>Rickettsiales</taxon>
        <taxon>Anaplasmataceae</taxon>
        <taxon>Ehrlichia</taxon>
    </lineage>
</organism>
<feature type="transmembrane region" description="Helical" evidence="8">
    <location>
        <begin position="725"/>
        <end position="747"/>
    </location>
</feature>
<reference evidence="9 10" key="1">
    <citation type="journal article" date="2006" name="J. Bacteriol.">
        <title>Comparative genomic analysis of three strains of Ehrlichia ruminantium reveals an active process of genome size plasticity.</title>
        <authorList>
            <person name="Frutos R."/>
            <person name="Viari A."/>
            <person name="Ferraz C."/>
            <person name="Morgat A."/>
            <person name="Eychenie S."/>
            <person name="Kandassami Y."/>
            <person name="Chantal I."/>
            <person name="Bensaid A."/>
            <person name="Coissac E."/>
            <person name="Vachiery N."/>
            <person name="Demaille J."/>
            <person name="Martinez D."/>
        </authorList>
    </citation>
    <scope>NUCLEOTIDE SEQUENCE [LARGE SCALE GENOMIC DNA]</scope>
    <source>
        <strain evidence="9 10">Welgevonden</strain>
    </source>
</reference>
<gene>
    <name evidence="9" type="ordered locus">ERWE_CDS_05500</name>
</gene>
<dbReference type="Proteomes" id="UP000001021">
    <property type="component" value="Chromosome"/>
</dbReference>
<dbReference type="InterPro" id="IPR007688">
    <property type="entry name" value="Conjugal_tfr_TrbL/VirB6"/>
</dbReference>
<keyword evidence="3 8" id="KW-0812">Transmembrane</keyword>
<keyword evidence="5 8" id="KW-1133">Transmembrane helix</keyword>
<dbReference type="eggNOG" id="COG3704">
    <property type="taxonomic scope" value="Bacteria"/>
</dbReference>
<feature type="transmembrane region" description="Helical" evidence="8">
    <location>
        <begin position="626"/>
        <end position="647"/>
    </location>
</feature>
<feature type="transmembrane region" description="Helical" evidence="8">
    <location>
        <begin position="61"/>
        <end position="81"/>
    </location>
</feature>
<evidence type="ECO:0000256" key="2">
    <source>
        <dbReference type="ARBA" id="ARBA00007802"/>
    </source>
</evidence>
<feature type="transmembrane region" description="Helical" evidence="8">
    <location>
        <begin position="567"/>
        <end position="587"/>
    </location>
</feature>
<keyword evidence="6 8" id="KW-0472">Membrane</keyword>
<keyword evidence="4" id="KW-0732">Signal</keyword>
<feature type="transmembrane region" description="Helical" evidence="8">
    <location>
        <begin position="86"/>
        <end position="104"/>
    </location>
</feature>
<evidence type="ECO:0000256" key="3">
    <source>
        <dbReference type="ARBA" id="ARBA00022692"/>
    </source>
</evidence>
<feature type="transmembrane region" description="Helical" evidence="8">
    <location>
        <begin position="538"/>
        <end position="560"/>
    </location>
</feature>
<proteinExistence type="inferred from homology"/>
<evidence type="ECO:0000256" key="8">
    <source>
        <dbReference type="SAM" id="Phobius"/>
    </source>
</evidence>